<accession>A0A835GPI1</accession>
<gene>
    <name evidence="2" type="ORF">HW555_001858</name>
</gene>
<dbReference type="InterPro" id="IPR029044">
    <property type="entry name" value="Nucleotide-diphossugar_trans"/>
</dbReference>
<dbReference type="SUPFAM" id="SSF53448">
    <property type="entry name" value="Nucleotide-diphospho-sugar transferases"/>
    <property type="match status" value="1"/>
</dbReference>
<evidence type="ECO:0000259" key="1">
    <source>
        <dbReference type="Pfam" id="PF00535"/>
    </source>
</evidence>
<dbReference type="PANTHER" id="PTHR22916">
    <property type="entry name" value="GLYCOSYLTRANSFERASE"/>
    <property type="match status" value="1"/>
</dbReference>
<dbReference type="Pfam" id="PF00535">
    <property type="entry name" value="Glycos_transf_2"/>
    <property type="match status" value="1"/>
</dbReference>
<dbReference type="AlphaFoldDB" id="A0A835GPI1"/>
<sequence length="347" mass="39365">MADISIIIPVLNGEEWIDNCMSSIAEQTVLKTADLKIEIAVYNDGSSDKTRELLQKWEGRFKAQGVGFVTSSGKISKGVGAAKNGAIKISTGKYLCFQDIDDIMLSERIELQWKAATSRPNSIIGSKIYRVPEGSTPRYVQWANNLNSQQLRKQIYTSNGPTLLMPTWFCHRNVYEKVGGFVETGYGTPEDLIFFYAHLDAGGDLYRVEKELVVYAYHERAATFSVKRENIRNIQLERLQKCILPHWTYFTVWNAGKAGRRLVRSLNSENLNKVVAFCDVDKNKIGQCVELYCPTERKVLIKLPVIHFTDARPPLVICFKLDMTNGVFERNLQSLNLIEGIDYVLFS</sequence>
<comment type="caution">
    <text evidence="2">The sequence shown here is derived from an EMBL/GenBank/DDBJ whole genome shotgun (WGS) entry which is preliminary data.</text>
</comment>
<name>A0A835GPI1_SPOEX</name>
<dbReference type="GO" id="GO:0016758">
    <property type="term" value="F:hexosyltransferase activity"/>
    <property type="evidence" value="ECO:0007669"/>
    <property type="project" value="UniProtKB-ARBA"/>
</dbReference>
<dbReference type="Gene3D" id="3.90.550.10">
    <property type="entry name" value="Spore Coat Polysaccharide Biosynthesis Protein SpsA, Chain A"/>
    <property type="match status" value="1"/>
</dbReference>
<evidence type="ECO:0000313" key="2">
    <source>
        <dbReference type="EMBL" id="KAF9422460.1"/>
    </source>
</evidence>
<dbReference type="EMBL" id="JACKWZ010000016">
    <property type="protein sequence ID" value="KAF9422460.1"/>
    <property type="molecule type" value="Genomic_DNA"/>
</dbReference>
<dbReference type="Proteomes" id="UP000648187">
    <property type="component" value="Unassembled WGS sequence"/>
</dbReference>
<organism evidence="2 3">
    <name type="scientific">Spodoptera exigua</name>
    <name type="common">Beet armyworm</name>
    <name type="synonym">Noctua fulgens</name>
    <dbReference type="NCBI Taxonomy" id="7107"/>
    <lineage>
        <taxon>Eukaryota</taxon>
        <taxon>Metazoa</taxon>
        <taxon>Ecdysozoa</taxon>
        <taxon>Arthropoda</taxon>
        <taxon>Hexapoda</taxon>
        <taxon>Insecta</taxon>
        <taxon>Pterygota</taxon>
        <taxon>Neoptera</taxon>
        <taxon>Endopterygota</taxon>
        <taxon>Lepidoptera</taxon>
        <taxon>Glossata</taxon>
        <taxon>Ditrysia</taxon>
        <taxon>Noctuoidea</taxon>
        <taxon>Noctuidae</taxon>
        <taxon>Amphipyrinae</taxon>
        <taxon>Spodoptera</taxon>
    </lineage>
</organism>
<evidence type="ECO:0000313" key="3">
    <source>
        <dbReference type="Proteomes" id="UP000648187"/>
    </source>
</evidence>
<keyword evidence="3" id="KW-1185">Reference proteome</keyword>
<proteinExistence type="predicted"/>
<protein>
    <recommendedName>
        <fullName evidence="1">Glycosyltransferase 2-like domain-containing protein</fullName>
    </recommendedName>
</protein>
<dbReference type="PANTHER" id="PTHR22916:SF3">
    <property type="entry name" value="UDP-GLCNAC:BETAGAL BETA-1,3-N-ACETYLGLUCOSAMINYLTRANSFERASE-LIKE PROTEIN 1"/>
    <property type="match status" value="1"/>
</dbReference>
<dbReference type="InterPro" id="IPR001173">
    <property type="entry name" value="Glyco_trans_2-like"/>
</dbReference>
<reference evidence="2" key="1">
    <citation type="submission" date="2020-08" db="EMBL/GenBank/DDBJ databases">
        <title>Spodoptera exigua strain:BAW_Kor-Di-RS1 Genome sequencing and assembly.</title>
        <authorList>
            <person name="Kim J."/>
            <person name="Nam H.Y."/>
            <person name="Kwon M."/>
            <person name="Choi J.H."/>
            <person name="Cho S.R."/>
            <person name="Kim G.-H."/>
        </authorList>
    </citation>
    <scope>NUCLEOTIDE SEQUENCE</scope>
    <source>
        <strain evidence="2">BAW_Kor-Di-RS1</strain>
        <tissue evidence="2">Whole-body</tissue>
    </source>
</reference>
<feature type="domain" description="Glycosyltransferase 2-like" evidence="1">
    <location>
        <begin position="5"/>
        <end position="178"/>
    </location>
</feature>